<evidence type="ECO:0000313" key="2">
    <source>
        <dbReference type="Proteomes" id="UP000305401"/>
    </source>
</evidence>
<comment type="caution">
    <text evidence="1">The sequence shown here is derived from an EMBL/GenBank/DDBJ whole genome shotgun (WGS) entry which is preliminary data.</text>
</comment>
<dbReference type="Proteomes" id="UP000305401">
    <property type="component" value="Unassembled WGS sequence"/>
</dbReference>
<dbReference type="EMBL" id="SSTG01000215">
    <property type="protein sequence ID" value="THG42646.1"/>
    <property type="molecule type" value="Genomic_DNA"/>
</dbReference>
<organism evidence="1 2">
    <name type="scientific">Muribaculum caecicola</name>
    <dbReference type="NCBI Taxonomy" id="3038144"/>
    <lineage>
        <taxon>Bacteria</taxon>
        <taxon>Pseudomonadati</taxon>
        <taxon>Bacteroidota</taxon>
        <taxon>Bacteroidia</taxon>
        <taxon>Bacteroidales</taxon>
        <taxon>Muribaculaceae</taxon>
        <taxon>Muribaculum</taxon>
    </lineage>
</organism>
<protein>
    <submittedName>
        <fullName evidence="1">Uncharacterized protein</fullName>
    </submittedName>
</protein>
<accession>A0AC61S2P6</accession>
<evidence type="ECO:0000313" key="1">
    <source>
        <dbReference type="EMBL" id="THG42646.1"/>
    </source>
</evidence>
<reference evidence="1" key="1">
    <citation type="submission" date="2019-04" db="EMBL/GenBank/DDBJ databases">
        <title>Microbes associate with the intestines of laboratory mice.</title>
        <authorList>
            <person name="Navarre W."/>
            <person name="Wong E."/>
            <person name="Huang K.C."/>
            <person name="Tropini C."/>
            <person name="Ng K."/>
            <person name="Yu B."/>
        </authorList>
    </citation>
    <scope>NUCLEOTIDE SEQUENCE</scope>
    <source>
        <strain evidence="1">NM86_A22</strain>
    </source>
</reference>
<proteinExistence type="predicted"/>
<keyword evidence="2" id="KW-1185">Reference proteome</keyword>
<sequence length="149" mass="17120">MTTKLLRAIAFLTLVIVQSCCYIDEDLSTEPICLQNNSSEAVACLFSFYESDAHTPMNSTYSVCDPGETTQFEFGRHKHKPIAVKIFKVDKIDFKNIDNTPVEPLATYLFTNSILEEHDWRFTYPPSEPWMQCGIKETETNRTIMLHTL</sequence>
<gene>
    <name evidence="1" type="ORF">E5990_10775</name>
</gene>
<name>A0AC61S2P6_9BACT</name>